<evidence type="ECO:0000256" key="2">
    <source>
        <dbReference type="SAM" id="Phobius"/>
    </source>
</evidence>
<feature type="region of interest" description="Disordered" evidence="1">
    <location>
        <begin position="203"/>
        <end position="266"/>
    </location>
</feature>
<keyword evidence="2" id="KW-0472">Membrane</keyword>
<feature type="transmembrane region" description="Helical" evidence="2">
    <location>
        <begin position="100"/>
        <end position="124"/>
    </location>
</feature>
<feature type="region of interest" description="Disordered" evidence="1">
    <location>
        <begin position="127"/>
        <end position="149"/>
    </location>
</feature>
<gene>
    <name evidence="3" type="ORF">DCF17_19175</name>
</gene>
<protein>
    <recommendedName>
        <fullName evidence="5">TrbI/VirB10 family protein</fullName>
    </recommendedName>
</protein>
<feature type="compositionally biased region" description="Low complexity" evidence="1">
    <location>
        <begin position="203"/>
        <end position="249"/>
    </location>
</feature>
<feature type="region of interest" description="Disordered" evidence="1">
    <location>
        <begin position="44"/>
        <end position="73"/>
    </location>
</feature>
<evidence type="ECO:0008006" key="5">
    <source>
        <dbReference type="Google" id="ProtNLM"/>
    </source>
</evidence>
<feature type="compositionally biased region" description="Acidic residues" evidence="1">
    <location>
        <begin position="56"/>
        <end position="73"/>
    </location>
</feature>
<keyword evidence="2" id="KW-1133">Transmembrane helix</keyword>
<dbReference type="Proteomes" id="UP000249081">
    <property type="component" value="Unassembled WGS sequence"/>
</dbReference>
<organism evidence="3 4">
    <name type="scientific">Shackletoniella antarctica</name>
    <dbReference type="NCBI Taxonomy" id="268115"/>
    <lineage>
        <taxon>Bacteria</taxon>
        <taxon>Bacillati</taxon>
        <taxon>Cyanobacteriota</taxon>
        <taxon>Cyanophyceae</taxon>
        <taxon>Oculatellales</taxon>
        <taxon>Oculatellaceae</taxon>
        <taxon>Shackletoniella</taxon>
    </lineage>
</organism>
<feature type="region of interest" description="Disordered" evidence="1">
    <location>
        <begin position="301"/>
        <end position="321"/>
    </location>
</feature>
<sequence>MMAGTENENVAAVAPNNGNLLLDEGDLGRDELYELSLMVGIDPENAPSHSGALGDESPDDVAADHDGEGDDAEELVDRDVLAGRVYADGKTRTPIWANPLVKAGAVALIGGACMVVVGGVLSGFQSAGKRDLTPTARPEQAPEPPPDPAQLALERQRQEIGQLKTRNALGNQTQALQLHEARTNGEGGDPSAAELLALRNQMARAQAAQEGGAQPAPNAQAAAAVSPQAVQPTGPVTRPAPTYAPTTPRQLEPAPRPSAPPPRQNVVNMAPPPAPEVLWASLAAMGSYGTGMGMEPAFTPGPQQPTPVESLPPASSALPQQPAAAGPIAQLVSDATPALLQIEEAAILGRTLKRVAPGTTAAATLVAPIYWAEDLSREQQSQRTAIALSQPLLADNGTVALDVGTVLVAEVSVLAGSGMVELSVTDVVTVENGVSKVTPVPLNHLLITGGSGNPLVARELRNGGEVRAAQMQLAALGALGNVGELLNRPLSQQTVIGEGASAVATEYAPVNIIAGLLAGAAQAVLPIEQQRVTQRISDYDSRTRIWFHDTADVSVFALNEFVFEP</sequence>
<evidence type="ECO:0000256" key="1">
    <source>
        <dbReference type="SAM" id="MobiDB-lite"/>
    </source>
</evidence>
<evidence type="ECO:0000313" key="4">
    <source>
        <dbReference type="Proteomes" id="UP000249081"/>
    </source>
</evidence>
<dbReference type="AlphaFoldDB" id="A0A2W4XKQ0"/>
<name>A0A2W4XKQ0_9CYAN</name>
<keyword evidence="2" id="KW-0812">Transmembrane</keyword>
<accession>A0A2W4XKQ0</accession>
<dbReference type="EMBL" id="QBMN01000180">
    <property type="protein sequence ID" value="PZO35175.1"/>
    <property type="molecule type" value="Genomic_DNA"/>
</dbReference>
<reference evidence="4" key="1">
    <citation type="submission" date="2018-04" db="EMBL/GenBank/DDBJ databases">
        <authorList>
            <person name="Cornet L."/>
        </authorList>
    </citation>
    <scope>NUCLEOTIDE SEQUENCE [LARGE SCALE GENOMIC DNA]</scope>
</reference>
<comment type="caution">
    <text evidence="3">The sequence shown here is derived from an EMBL/GenBank/DDBJ whole genome shotgun (WGS) entry which is preliminary data.</text>
</comment>
<reference evidence="3 4" key="2">
    <citation type="submission" date="2018-06" db="EMBL/GenBank/DDBJ databases">
        <title>Metagenomic assembly of (sub)arctic Cyanobacteria and their associated microbiome from non-axenic cultures.</title>
        <authorList>
            <person name="Baurain D."/>
        </authorList>
    </citation>
    <scope>NUCLEOTIDE SEQUENCE [LARGE SCALE GENOMIC DNA]</scope>
    <source>
        <strain evidence="3">ULC041bin1</strain>
    </source>
</reference>
<evidence type="ECO:0000313" key="3">
    <source>
        <dbReference type="EMBL" id="PZO35175.1"/>
    </source>
</evidence>
<proteinExistence type="predicted"/>
<feature type="compositionally biased region" description="Pro residues" evidence="1">
    <location>
        <begin position="254"/>
        <end position="263"/>
    </location>
</feature>
<feature type="compositionally biased region" description="Low complexity" evidence="1">
    <location>
        <begin position="311"/>
        <end position="321"/>
    </location>
</feature>